<evidence type="ECO:0000256" key="2">
    <source>
        <dbReference type="ARBA" id="ARBA00022475"/>
    </source>
</evidence>
<dbReference type="GO" id="GO:0005549">
    <property type="term" value="F:odorant binding"/>
    <property type="evidence" value="ECO:0007669"/>
    <property type="project" value="InterPro"/>
</dbReference>
<evidence type="ECO:0000256" key="4">
    <source>
        <dbReference type="ARBA" id="ARBA00022692"/>
    </source>
</evidence>
<evidence type="ECO:0000256" key="10">
    <source>
        <dbReference type="SAM" id="Phobius"/>
    </source>
</evidence>
<dbReference type="Proteomes" id="UP001168821">
    <property type="component" value="Unassembled WGS sequence"/>
</dbReference>
<reference evidence="11" key="1">
    <citation type="journal article" date="2023" name="G3 (Bethesda)">
        <title>Whole genome assemblies of Zophobas morio and Tenebrio molitor.</title>
        <authorList>
            <person name="Kaur S."/>
            <person name="Stinson S.A."/>
            <person name="diCenzo G.C."/>
        </authorList>
    </citation>
    <scope>NUCLEOTIDE SEQUENCE</scope>
    <source>
        <strain evidence="11">QUZm001</strain>
    </source>
</reference>
<accession>A0AA38MPL3</accession>
<evidence type="ECO:0000256" key="1">
    <source>
        <dbReference type="ARBA" id="ARBA00004651"/>
    </source>
</evidence>
<evidence type="ECO:0000256" key="8">
    <source>
        <dbReference type="ARBA" id="ARBA00023170"/>
    </source>
</evidence>
<dbReference type="GO" id="GO:0005886">
    <property type="term" value="C:plasma membrane"/>
    <property type="evidence" value="ECO:0007669"/>
    <property type="project" value="UniProtKB-SubCell"/>
</dbReference>
<evidence type="ECO:0000256" key="3">
    <source>
        <dbReference type="ARBA" id="ARBA00022606"/>
    </source>
</evidence>
<dbReference type="GO" id="GO:0004984">
    <property type="term" value="F:olfactory receptor activity"/>
    <property type="evidence" value="ECO:0007669"/>
    <property type="project" value="InterPro"/>
</dbReference>
<feature type="transmembrane region" description="Helical" evidence="10">
    <location>
        <begin position="459"/>
        <end position="480"/>
    </location>
</feature>
<feature type="transmembrane region" description="Helical" evidence="10">
    <location>
        <begin position="69"/>
        <end position="91"/>
    </location>
</feature>
<protein>
    <recommendedName>
        <fullName evidence="13">Odorant receptor</fullName>
    </recommendedName>
</protein>
<evidence type="ECO:0000313" key="11">
    <source>
        <dbReference type="EMBL" id="KAJ3663369.1"/>
    </source>
</evidence>
<feature type="transmembrane region" description="Helical" evidence="10">
    <location>
        <begin position="39"/>
        <end position="63"/>
    </location>
</feature>
<keyword evidence="12" id="KW-1185">Reference proteome</keyword>
<organism evidence="11 12">
    <name type="scientific">Zophobas morio</name>
    <dbReference type="NCBI Taxonomy" id="2755281"/>
    <lineage>
        <taxon>Eukaryota</taxon>
        <taxon>Metazoa</taxon>
        <taxon>Ecdysozoa</taxon>
        <taxon>Arthropoda</taxon>
        <taxon>Hexapoda</taxon>
        <taxon>Insecta</taxon>
        <taxon>Pterygota</taxon>
        <taxon>Neoptera</taxon>
        <taxon>Endopterygota</taxon>
        <taxon>Coleoptera</taxon>
        <taxon>Polyphaga</taxon>
        <taxon>Cucujiformia</taxon>
        <taxon>Tenebrionidae</taxon>
        <taxon>Zophobas</taxon>
    </lineage>
</organism>
<evidence type="ECO:0000256" key="7">
    <source>
        <dbReference type="ARBA" id="ARBA00023136"/>
    </source>
</evidence>
<feature type="transmembrane region" description="Helical" evidence="10">
    <location>
        <begin position="492"/>
        <end position="512"/>
    </location>
</feature>
<name>A0AA38MPL3_9CUCU</name>
<keyword evidence="6 10" id="KW-1133">Transmembrane helix</keyword>
<keyword evidence="3" id="KW-0716">Sensory transduction</keyword>
<evidence type="ECO:0008006" key="13">
    <source>
        <dbReference type="Google" id="ProtNLM"/>
    </source>
</evidence>
<dbReference type="PANTHER" id="PTHR21137">
    <property type="entry name" value="ODORANT RECEPTOR"/>
    <property type="match status" value="1"/>
</dbReference>
<dbReference type="GO" id="GO:0007165">
    <property type="term" value="P:signal transduction"/>
    <property type="evidence" value="ECO:0007669"/>
    <property type="project" value="UniProtKB-KW"/>
</dbReference>
<feature type="transmembrane region" description="Helical" evidence="10">
    <location>
        <begin position="250"/>
        <end position="271"/>
    </location>
</feature>
<dbReference type="Pfam" id="PF02949">
    <property type="entry name" value="7tm_6"/>
    <property type="match status" value="2"/>
</dbReference>
<keyword evidence="8" id="KW-0675">Receptor</keyword>
<evidence type="ECO:0000313" key="12">
    <source>
        <dbReference type="Proteomes" id="UP001168821"/>
    </source>
</evidence>
<gene>
    <name evidence="11" type="ORF">Zmor_007648</name>
</gene>
<proteinExistence type="predicted"/>
<dbReference type="AlphaFoldDB" id="A0AA38MPL3"/>
<feature type="transmembrane region" description="Helical" evidence="10">
    <location>
        <begin position="334"/>
        <end position="356"/>
    </location>
</feature>
<evidence type="ECO:0000256" key="5">
    <source>
        <dbReference type="ARBA" id="ARBA00022725"/>
    </source>
</evidence>
<keyword evidence="5" id="KW-0552">Olfaction</keyword>
<dbReference type="PANTHER" id="PTHR21137:SF35">
    <property type="entry name" value="ODORANT RECEPTOR 19A-RELATED"/>
    <property type="match status" value="1"/>
</dbReference>
<feature type="transmembrane region" description="Helical" evidence="10">
    <location>
        <begin position="283"/>
        <end position="303"/>
    </location>
</feature>
<sequence>MNKNRFDWKHTIKMNTLFLKVVGLWPEGDEGYKLCVYSVYALCANVIVNINNIVQVVNIFYVYTNLQTLAASIYIIFTQLLATFKTCYYALNVKTVQKLMRNLEIDEFQPRSSLQEIMLESTLSMWMLMYTVFFIAVSSSVFGLCIFPILDGSFREFRFPFLAWYPYNTDISPVYELTYVHQVVSIWFLAIANLNIDAFLAALMMYIESQCEILCSDLKCIKSGEYSHEIVRCILHHKLIINFAKTSDSFTSVMALGQFFTSTASLALTLFQLTVADPLSTESFFYIFFVGAIIMQIFMYCWFGNEVELGDREFQPKNDYQKQLAEPTLNSWKIIYRAFFAIVIIALFLLCAFPIVDGTHREFRLPFWAWYPYNTKTSPNYEVTYLYQVVSFWMLSITILNIDTLITALMMYAVTQCDILSDNLKNIKNDEMRHFNKELNSHINHHKEIIRFAYNSNTFFNGIVLGQFFTSATALVLALFQLTLVTPLSSEFISLLFYVSSMTMQVFLYCWFGNEVETRVLAHGRRIGYVRHVDNTAQQNICKVIVSKADS</sequence>
<feature type="transmembrane region" description="Helical" evidence="10">
    <location>
        <begin position="127"/>
        <end position="150"/>
    </location>
</feature>
<feature type="transmembrane region" description="Helical" evidence="10">
    <location>
        <begin position="186"/>
        <end position="207"/>
    </location>
</feature>
<keyword evidence="7 10" id="KW-0472">Membrane</keyword>
<evidence type="ECO:0000256" key="9">
    <source>
        <dbReference type="ARBA" id="ARBA00023224"/>
    </source>
</evidence>
<evidence type="ECO:0000256" key="6">
    <source>
        <dbReference type="ARBA" id="ARBA00022989"/>
    </source>
</evidence>
<dbReference type="EMBL" id="JALNTZ010000002">
    <property type="protein sequence ID" value="KAJ3663369.1"/>
    <property type="molecule type" value="Genomic_DNA"/>
</dbReference>
<dbReference type="InterPro" id="IPR004117">
    <property type="entry name" value="7tm6_olfct_rcpt"/>
</dbReference>
<comment type="caution">
    <text evidence="11">The sequence shown here is derived from an EMBL/GenBank/DDBJ whole genome shotgun (WGS) entry which is preliminary data.</text>
</comment>
<keyword evidence="4 10" id="KW-0812">Transmembrane</keyword>
<keyword evidence="2" id="KW-1003">Cell membrane</keyword>
<keyword evidence="9" id="KW-0807">Transducer</keyword>
<comment type="subcellular location">
    <subcellularLocation>
        <location evidence="1">Cell membrane</location>
        <topology evidence="1">Multi-pass membrane protein</topology>
    </subcellularLocation>
</comment>